<dbReference type="InterPro" id="IPR038765">
    <property type="entry name" value="Papain-like_cys_pep_sf"/>
</dbReference>
<name>A0ABV8GUV5_9BACI</name>
<comment type="caution">
    <text evidence="1">The sequence shown here is derived from an EMBL/GenBank/DDBJ whole genome shotgun (WGS) entry which is preliminary data.</text>
</comment>
<protein>
    <recommendedName>
        <fullName evidence="3">Permuted papain-like amidase enzyme, YaeF/YiiX, C92 family</fullName>
    </recommendedName>
</protein>
<sequence length="203" mass="23826">MGEKLIYFLFTDTGSYLSKAINYYTKKSLNHVSIGFDPQLNELYSFGRKQPRNPFIGGFIKEDIESEFLKKASCEIYSFSVSDEDYSAVIENIKEIETRKEYYKYNFIGLFGVMLDIEINRKSALFCSQFVATVLRDLDKFKFEKPACFITPTDIRNYPGMQLVYQGVLEDYQDQREITIEETLPKQSFIFLLSNRFKRLVIK</sequence>
<dbReference type="EMBL" id="JBHSAO010000003">
    <property type="protein sequence ID" value="MFC4023475.1"/>
    <property type="molecule type" value="Genomic_DNA"/>
</dbReference>
<dbReference type="SUPFAM" id="SSF54001">
    <property type="entry name" value="Cysteine proteinases"/>
    <property type="match status" value="1"/>
</dbReference>
<keyword evidence="2" id="KW-1185">Reference proteome</keyword>
<proteinExistence type="predicted"/>
<evidence type="ECO:0008006" key="3">
    <source>
        <dbReference type="Google" id="ProtNLM"/>
    </source>
</evidence>
<dbReference type="RefSeq" id="WP_379495980.1">
    <property type="nucleotide sequence ID" value="NZ_JBHSAO010000003.1"/>
</dbReference>
<dbReference type="Proteomes" id="UP001595772">
    <property type="component" value="Unassembled WGS sequence"/>
</dbReference>
<organism evidence="1 2">
    <name type="scientific">Oceanobacillus longus</name>
    <dbReference type="NCBI Taxonomy" id="930120"/>
    <lineage>
        <taxon>Bacteria</taxon>
        <taxon>Bacillati</taxon>
        <taxon>Bacillota</taxon>
        <taxon>Bacilli</taxon>
        <taxon>Bacillales</taxon>
        <taxon>Bacillaceae</taxon>
        <taxon>Oceanobacillus</taxon>
    </lineage>
</organism>
<evidence type="ECO:0000313" key="2">
    <source>
        <dbReference type="Proteomes" id="UP001595772"/>
    </source>
</evidence>
<evidence type="ECO:0000313" key="1">
    <source>
        <dbReference type="EMBL" id="MFC4023475.1"/>
    </source>
</evidence>
<accession>A0ABV8GUV5</accession>
<gene>
    <name evidence="1" type="ORF">ACFOUV_06500</name>
</gene>
<dbReference type="Gene3D" id="3.90.1720.10">
    <property type="entry name" value="endopeptidase domain like (from Nostoc punctiforme)"/>
    <property type="match status" value="1"/>
</dbReference>
<reference evidence="2" key="1">
    <citation type="journal article" date="2019" name="Int. J. Syst. Evol. Microbiol.">
        <title>The Global Catalogue of Microorganisms (GCM) 10K type strain sequencing project: providing services to taxonomists for standard genome sequencing and annotation.</title>
        <authorList>
            <consortium name="The Broad Institute Genomics Platform"/>
            <consortium name="The Broad Institute Genome Sequencing Center for Infectious Disease"/>
            <person name="Wu L."/>
            <person name="Ma J."/>
        </authorList>
    </citation>
    <scope>NUCLEOTIDE SEQUENCE [LARGE SCALE GENOMIC DNA]</scope>
    <source>
        <strain evidence="2">IBRC-M 10703</strain>
    </source>
</reference>